<dbReference type="OrthoDB" id="2581980at2759"/>
<sequence length="168" mass="19119">MRITLFFLLQHFNAEERIQDELVFRDTHVIRSSLDLFVPVLNSKYAIANSDCPLFALRLPSLLSAYSVLGTDWAHILGDGTTACLFAHKRIKEVEGIEVDEMVKPLTRARNTIIKITNVDQMPYFDLPPATPRRNTDIPAYQDIFNIAKKIKVEISNLQVKPEIALPL</sequence>
<reference evidence="1" key="2">
    <citation type="submission" date="2016-07" db="EMBL/GenBank/DDBJ databases">
        <title>Evolution of pathogenesis and genome organization in the Tremellales.</title>
        <authorList>
            <person name="Cuomo C."/>
            <person name="Litvintseva A."/>
            <person name="Heitman J."/>
            <person name="Chen Y."/>
            <person name="Sun S."/>
            <person name="Springer D."/>
            <person name="Dromer F."/>
            <person name="Young S."/>
            <person name="Zeng Q."/>
            <person name="Chapman S."/>
            <person name="Gujja S."/>
            <person name="Saif S."/>
            <person name="Birren B."/>
        </authorList>
    </citation>
    <scope>NUCLEOTIDE SEQUENCE</scope>
    <source>
        <strain evidence="1">CBS 10737</strain>
    </source>
</reference>
<dbReference type="EMBL" id="KV700120">
    <property type="protein sequence ID" value="OCF46125.1"/>
    <property type="molecule type" value="Genomic_DNA"/>
</dbReference>
<reference evidence="1" key="1">
    <citation type="submission" date="2013-07" db="EMBL/GenBank/DDBJ databases">
        <title>The Genome Sequence of Cryptococcus pinus CBS10737.</title>
        <authorList>
            <consortium name="The Broad Institute Genome Sequencing Platform"/>
            <person name="Cuomo C."/>
            <person name="Litvintseva A."/>
            <person name="Chen Y."/>
            <person name="Heitman J."/>
            <person name="Sun S."/>
            <person name="Springer D."/>
            <person name="Dromer F."/>
            <person name="Young S.K."/>
            <person name="Zeng Q."/>
            <person name="Gargeya S."/>
            <person name="Fitzgerald M."/>
            <person name="Abouelleil A."/>
            <person name="Alvarado L."/>
            <person name="Berlin A.M."/>
            <person name="Chapman S.B."/>
            <person name="Dewar J."/>
            <person name="Goldberg J."/>
            <person name="Griggs A."/>
            <person name="Gujja S."/>
            <person name="Hansen M."/>
            <person name="Howarth C."/>
            <person name="Imamovic A."/>
            <person name="Larimer J."/>
            <person name="McCowan C."/>
            <person name="Murphy C."/>
            <person name="Pearson M."/>
            <person name="Priest M."/>
            <person name="Roberts A."/>
            <person name="Saif S."/>
            <person name="Shea T."/>
            <person name="Sykes S."/>
            <person name="Wortman J."/>
            <person name="Nusbaum C."/>
            <person name="Birren B."/>
        </authorList>
    </citation>
    <scope>NUCLEOTIDE SEQUENCE [LARGE SCALE GENOMIC DNA]</scope>
    <source>
        <strain evidence="1">CBS 10737</strain>
    </source>
</reference>
<protein>
    <submittedName>
        <fullName evidence="1">Uncharacterized protein</fullName>
    </submittedName>
</protein>
<accession>A0A1B9HS71</accession>
<organism evidence="1">
    <name type="scientific">Kwoniella pini CBS 10737</name>
    <dbReference type="NCBI Taxonomy" id="1296096"/>
    <lineage>
        <taxon>Eukaryota</taxon>
        <taxon>Fungi</taxon>
        <taxon>Dikarya</taxon>
        <taxon>Basidiomycota</taxon>
        <taxon>Agaricomycotina</taxon>
        <taxon>Tremellomycetes</taxon>
        <taxon>Tremellales</taxon>
        <taxon>Cryptococcaceae</taxon>
        <taxon>Kwoniella</taxon>
    </lineage>
</organism>
<gene>
    <name evidence="1" type="ORF">I206_07910</name>
</gene>
<dbReference type="AlphaFoldDB" id="A0A1B9HS71"/>
<evidence type="ECO:0000313" key="1">
    <source>
        <dbReference type="EMBL" id="OCF46125.1"/>
    </source>
</evidence>
<proteinExistence type="predicted"/>
<name>A0A1B9HS71_9TREE</name>